<proteinExistence type="inferred from homology"/>
<dbReference type="InterPro" id="IPR015860">
    <property type="entry name" value="ABC_transpr_TagH-like"/>
</dbReference>
<dbReference type="EMBL" id="JACYGY010000002">
    <property type="protein sequence ID" value="MBE9466382.1"/>
    <property type="molecule type" value="Genomic_DNA"/>
</dbReference>
<evidence type="ECO:0000259" key="5">
    <source>
        <dbReference type="PROSITE" id="PS50893"/>
    </source>
</evidence>
<dbReference type="SUPFAM" id="SSF52540">
    <property type="entry name" value="P-loop containing nucleoside triphosphate hydrolases"/>
    <property type="match status" value="1"/>
</dbReference>
<organism evidence="6 7">
    <name type="scientific">Dyadobacter subterraneus</name>
    <dbReference type="NCBI Taxonomy" id="2773304"/>
    <lineage>
        <taxon>Bacteria</taxon>
        <taxon>Pseudomonadati</taxon>
        <taxon>Bacteroidota</taxon>
        <taxon>Cytophagia</taxon>
        <taxon>Cytophagales</taxon>
        <taxon>Spirosomataceae</taxon>
        <taxon>Dyadobacter</taxon>
    </lineage>
</organism>
<dbReference type="Gene3D" id="3.40.50.300">
    <property type="entry name" value="P-loop containing nucleotide triphosphate hydrolases"/>
    <property type="match status" value="1"/>
</dbReference>
<keyword evidence="4 6" id="KW-0067">ATP-binding</keyword>
<dbReference type="GO" id="GO:0005524">
    <property type="term" value="F:ATP binding"/>
    <property type="evidence" value="ECO:0007669"/>
    <property type="project" value="UniProtKB-KW"/>
</dbReference>
<dbReference type="CDD" id="cd03220">
    <property type="entry name" value="ABC_KpsT_Wzt"/>
    <property type="match status" value="1"/>
</dbReference>
<accession>A0ABR9WLS4</accession>
<feature type="domain" description="ABC transporter" evidence="5">
    <location>
        <begin position="44"/>
        <end position="266"/>
    </location>
</feature>
<sequence length="415" mass="46440">MAKTVIRFENVSKLYQLGEISTGTISRDLSRWWAVSRGKPDPVSKIGEAPKKHSDKVLWALSDISFEITQGEVLGIIGGNGAGKSTLLKILSRVTKPTSGAIRIRGRIASLLEVGTGFHPDLTGRENIFLNGAILGMRKHEIRDKLDEIVAFAGVEHYLDTPVKRYSSGMYVRLAFAVAAHLEPEILIIDEVLAVGDVAFQKKCLTKMKDVSQSEGRTVLFVSHNLASVKSLCPKSVFLKNGKLDYLGETDLAIDQYLENLSHNQSEYYFDSEEIHEASLTYLKITDNKNQPLITFLNKDPWQLKVGFHVRYPVSNLVVSVGLMTSENILIRNISSQAFQAENGNYEAFFLENEIIYGAGTYQIILSLSVNNHIIQQIDDGIFINFEETQPQHSFLITKNKSLILNEMNVRIYSV</sequence>
<dbReference type="InterPro" id="IPR027417">
    <property type="entry name" value="P-loop_NTPase"/>
</dbReference>
<dbReference type="PANTHER" id="PTHR46743:SF2">
    <property type="entry name" value="TEICHOIC ACIDS EXPORT ATP-BINDING PROTEIN TAGH"/>
    <property type="match status" value="1"/>
</dbReference>
<gene>
    <name evidence="6" type="ORF">IEE83_31335</name>
</gene>
<dbReference type="InterPro" id="IPR003439">
    <property type="entry name" value="ABC_transporter-like_ATP-bd"/>
</dbReference>
<dbReference type="Pfam" id="PF00005">
    <property type="entry name" value="ABC_tran"/>
    <property type="match status" value="1"/>
</dbReference>
<keyword evidence="2" id="KW-0813">Transport</keyword>
<dbReference type="InterPro" id="IPR003593">
    <property type="entry name" value="AAA+_ATPase"/>
</dbReference>
<evidence type="ECO:0000313" key="6">
    <source>
        <dbReference type="EMBL" id="MBE9466382.1"/>
    </source>
</evidence>
<keyword evidence="3" id="KW-0547">Nucleotide-binding</keyword>
<dbReference type="RefSeq" id="WP_194124609.1">
    <property type="nucleotide sequence ID" value="NZ_JACYGY010000002.1"/>
</dbReference>
<dbReference type="PROSITE" id="PS50893">
    <property type="entry name" value="ABC_TRANSPORTER_2"/>
    <property type="match status" value="1"/>
</dbReference>
<evidence type="ECO:0000313" key="7">
    <source>
        <dbReference type="Proteomes" id="UP000634134"/>
    </source>
</evidence>
<dbReference type="SMART" id="SM00382">
    <property type="entry name" value="AAA"/>
    <property type="match status" value="1"/>
</dbReference>
<reference evidence="7" key="1">
    <citation type="submission" date="2023-07" db="EMBL/GenBank/DDBJ databases">
        <title>Dyadobacter sp. nov 'subterranea' isolated from contaminted grondwater.</title>
        <authorList>
            <person name="Szabo I."/>
            <person name="Al-Omari J."/>
            <person name="Szerdahelyi S.G."/>
            <person name="Rado J."/>
        </authorList>
    </citation>
    <scope>NUCLEOTIDE SEQUENCE [LARGE SCALE GENOMIC DNA]</scope>
    <source>
        <strain evidence="7">UP-52</strain>
    </source>
</reference>
<name>A0ABR9WLS4_9BACT</name>
<comment type="caution">
    <text evidence="6">The sequence shown here is derived from an EMBL/GenBank/DDBJ whole genome shotgun (WGS) entry which is preliminary data.</text>
</comment>
<dbReference type="InterPro" id="IPR050683">
    <property type="entry name" value="Bact_Polysacc_Export_ATP-bd"/>
</dbReference>
<dbReference type="PANTHER" id="PTHR46743">
    <property type="entry name" value="TEICHOIC ACIDS EXPORT ATP-BINDING PROTEIN TAGH"/>
    <property type="match status" value="1"/>
</dbReference>
<evidence type="ECO:0000256" key="4">
    <source>
        <dbReference type="ARBA" id="ARBA00022840"/>
    </source>
</evidence>
<evidence type="ECO:0000256" key="3">
    <source>
        <dbReference type="ARBA" id="ARBA00022741"/>
    </source>
</evidence>
<evidence type="ECO:0000256" key="1">
    <source>
        <dbReference type="ARBA" id="ARBA00005417"/>
    </source>
</evidence>
<protein>
    <submittedName>
        <fullName evidence="6">ABC transporter ATP-binding protein</fullName>
    </submittedName>
</protein>
<comment type="similarity">
    <text evidence="1">Belongs to the ABC transporter superfamily.</text>
</comment>
<dbReference type="Proteomes" id="UP000634134">
    <property type="component" value="Unassembled WGS sequence"/>
</dbReference>
<keyword evidence="7" id="KW-1185">Reference proteome</keyword>
<evidence type="ECO:0000256" key="2">
    <source>
        <dbReference type="ARBA" id="ARBA00022448"/>
    </source>
</evidence>